<keyword evidence="2" id="KW-1185">Reference proteome</keyword>
<dbReference type="GO" id="GO:0032259">
    <property type="term" value="P:methylation"/>
    <property type="evidence" value="ECO:0007669"/>
    <property type="project" value="UniProtKB-KW"/>
</dbReference>
<organism evidence="1 2">
    <name type="scientific">Helicobacter equorum</name>
    <dbReference type="NCBI Taxonomy" id="361872"/>
    <lineage>
        <taxon>Bacteria</taxon>
        <taxon>Pseudomonadati</taxon>
        <taxon>Campylobacterota</taxon>
        <taxon>Epsilonproteobacteria</taxon>
        <taxon>Campylobacterales</taxon>
        <taxon>Helicobacteraceae</taxon>
        <taxon>Helicobacter</taxon>
    </lineage>
</organism>
<dbReference type="PANTHER" id="PTHR43861:SF6">
    <property type="entry name" value="METHYLTRANSFERASE TYPE 11"/>
    <property type="match status" value="1"/>
</dbReference>
<proteinExistence type="predicted"/>
<dbReference type="CDD" id="cd02440">
    <property type="entry name" value="AdoMet_MTases"/>
    <property type="match status" value="1"/>
</dbReference>
<dbReference type="SUPFAM" id="SSF53335">
    <property type="entry name" value="S-adenosyl-L-methionine-dependent methyltransferases"/>
    <property type="match status" value="1"/>
</dbReference>
<evidence type="ECO:0000313" key="2">
    <source>
        <dbReference type="Proteomes" id="UP000256514"/>
    </source>
</evidence>
<reference evidence="1 2" key="1">
    <citation type="submission" date="2018-04" db="EMBL/GenBank/DDBJ databases">
        <title>Novel Campyloabacter and Helicobacter Species and Strains.</title>
        <authorList>
            <person name="Mannion A.J."/>
            <person name="Shen Z."/>
            <person name="Fox J.G."/>
        </authorList>
    </citation>
    <scope>NUCLEOTIDE SEQUENCE [LARGE SCALE GENOMIC DNA]</scope>
    <source>
        <strain evidence="1 2">MIT 12-6600</strain>
    </source>
</reference>
<sequence>MKNMIACKEICDFGSGYGGFLTLAKEVADSVCGVELESQVAPVYEREQIPLYASIEDTHKNFDVITSFHCLEHLANPIEFLKTFKRHLKKGGKIILEVPNANDALLRIYKSEAFADFTYWSAHLYLFTPHTLEKLAKLAGLKVEFIKCVQRYPLSNHLYWLSHNKPAGHKVWGEFLDNELLKCAYEQTLASLGASDTLFALLSAE</sequence>
<protein>
    <submittedName>
        <fullName evidence="1">Class I SAM-dependent methyltransferase</fullName>
    </submittedName>
</protein>
<dbReference type="GO" id="GO:0008168">
    <property type="term" value="F:methyltransferase activity"/>
    <property type="evidence" value="ECO:0007669"/>
    <property type="project" value="UniProtKB-KW"/>
</dbReference>
<dbReference type="OrthoDB" id="5322383at2"/>
<dbReference type="AlphaFoldDB" id="A0A3D8IPN6"/>
<accession>A0A3D8IPN6</accession>
<evidence type="ECO:0000313" key="1">
    <source>
        <dbReference type="EMBL" id="RDU66950.1"/>
    </source>
</evidence>
<dbReference type="Proteomes" id="UP000256514">
    <property type="component" value="Unassembled WGS sequence"/>
</dbReference>
<dbReference type="Gene3D" id="3.40.50.150">
    <property type="entry name" value="Vaccinia Virus protein VP39"/>
    <property type="match status" value="1"/>
</dbReference>
<dbReference type="Pfam" id="PF13489">
    <property type="entry name" value="Methyltransf_23"/>
    <property type="match status" value="1"/>
</dbReference>
<comment type="caution">
    <text evidence="1">The sequence shown here is derived from an EMBL/GenBank/DDBJ whole genome shotgun (WGS) entry which is preliminary data.</text>
</comment>
<dbReference type="PANTHER" id="PTHR43861">
    <property type="entry name" value="TRANS-ACONITATE 2-METHYLTRANSFERASE-RELATED"/>
    <property type="match status" value="1"/>
</dbReference>
<keyword evidence="1" id="KW-0808">Transferase</keyword>
<keyword evidence="1" id="KW-0489">Methyltransferase</keyword>
<dbReference type="EMBL" id="NXLT01000004">
    <property type="protein sequence ID" value="RDU66950.1"/>
    <property type="molecule type" value="Genomic_DNA"/>
</dbReference>
<gene>
    <name evidence="1" type="ORF">CQA54_05705</name>
</gene>
<dbReference type="InterPro" id="IPR029063">
    <property type="entry name" value="SAM-dependent_MTases_sf"/>
</dbReference>
<name>A0A3D8IPN6_9HELI</name>